<keyword evidence="8" id="KW-1185">Reference proteome</keyword>
<feature type="transmembrane region" description="Helical" evidence="6">
    <location>
        <begin position="106"/>
        <end position="129"/>
    </location>
</feature>
<evidence type="ECO:0000256" key="2">
    <source>
        <dbReference type="ARBA" id="ARBA00022448"/>
    </source>
</evidence>
<dbReference type="Pfam" id="PF13520">
    <property type="entry name" value="AA_permease_2"/>
    <property type="match status" value="1"/>
</dbReference>
<dbReference type="PIRSF" id="PIRSF006060">
    <property type="entry name" value="AA_transporter"/>
    <property type="match status" value="1"/>
</dbReference>
<keyword evidence="5 6" id="KW-0472">Membrane</keyword>
<proteinExistence type="predicted"/>
<dbReference type="AlphaFoldDB" id="A0A1B8GVN1"/>
<feature type="transmembrane region" description="Helical" evidence="6">
    <location>
        <begin position="264"/>
        <end position="284"/>
    </location>
</feature>
<feature type="transmembrane region" description="Helical" evidence="6">
    <location>
        <begin position="355"/>
        <end position="383"/>
    </location>
</feature>
<dbReference type="PANTHER" id="PTHR45649">
    <property type="entry name" value="AMINO-ACID PERMEASE BAT1"/>
    <property type="match status" value="1"/>
</dbReference>
<evidence type="ECO:0000256" key="3">
    <source>
        <dbReference type="ARBA" id="ARBA00022692"/>
    </source>
</evidence>
<feature type="transmembrane region" description="Helical" evidence="6">
    <location>
        <begin position="503"/>
        <end position="524"/>
    </location>
</feature>
<feature type="transmembrane region" description="Helical" evidence="6">
    <location>
        <begin position="69"/>
        <end position="94"/>
    </location>
</feature>
<keyword evidence="4 6" id="KW-1133">Transmembrane helix</keyword>
<protein>
    <recommendedName>
        <fullName evidence="9">GABA-specific high-affinity permease</fullName>
    </recommendedName>
</protein>
<dbReference type="PANTHER" id="PTHR45649:SF3">
    <property type="entry name" value="POLYAMINE TRANSPORTER TPO5"/>
    <property type="match status" value="1"/>
</dbReference>
<feature type="transmembrane region" description="Helical" evidence="6">
    <location>
        <begin position="192"/>
        <end position="213"/>
    </location>
</feature>
<reference evidence="7 8" key="1">
    <citation type="submission" date="2016-03" db="EMBL/GenBank/DDBJ databases">
        <title>Comparative genomics of Pseudogymnoascus destructans, the fungus causing white-nose syndrome of bats.</title>
        <authorList>
            <person name="Palmer J.M."/>
            <person name="Drees K.P."/>
            <person name="Foster J.T."/>
            <person name="Lindner D.L."/>
        </authorList>
    </citation>
    <scope>NUCLEOTIDE SEQUENCE [LARGE SCALE GENOMIC DNA]</scope>
    <source>
        <strain evidence="7 8">UAMH 10579</strain>
    </source>
</reference>
<evidence type="ECO:0000313" key="7">
    <source>
        <dbReference type="EMBL" id="OBT99876.2"/>
    </source>
</evidence>
<dbReference type="EMBL" id="KV460211">
    <property type="protein sequence ID" value="OBT99876.2"/>
    <property type="molecule type" value="Genomic_DNA"/>
</dbReference>
<feature type="transmembrane region" description="Helical" evidence="6">
    <location>
        <begin position="220"/>
        <end position="244"/>
    </location>
</feature>
<keyword evidence="3 6" id="KW-0812">Transmembrane</keyword>
<feature type="transmembrane region" description="Helical" evidence="6">
    <location>
        <begin position="150"/>
        <end position="172"/>
    </location>
</feature>
<evidence type="ECO:0000313" key="8">
    <source>
        <dbReference type="Proteomes" id="UP000091956"/>
    </source>
</evidence>
<evidence type="ECO:0000256" key="5">
    <source>
        <dbReference type="ARBA" id="ARBA00023136"/>
    </source>
</evidence>
<evidence type="ECO:0008006" key="9">
    <source>
        <dbReference type="Google" id="ProtNLM"/>
    </source>
</evidence>
<dbReference type="InterPro" id="IPR002293">
    <property type="entry name" value="AA/rel_permease1"/>
</dbReference>
<dbReference type="STRING" id="342668.A0A1B8GVN1"/>
<feature type="transmembrane region" description="Helical" evidence="6">
    <location>
        <begin position="474"/>
        <end position="497"/>
    </location>
</feature>
<gene>
    <name evidence="7" type="ORF">VE01_02199</name>
</gene>
<dbReference type="Gene3D" id="1.20.1740.10">
    <property type="entry name" value="Amino acid/polyamine transporter I"/>
    <property type="match status" value="1"/>
</dbReference>
<sequence>MRPFHAAVSSPSTINHYLHNELCSLTSLDKTMTALLPSSQEHVKVAATTSDADQALAILGYTNELKRSLSIWTILGLSVAIMAVPAGLSVTLYITLINGQSVTMLWGWAFVTLVSVCTAASLAEICAVYPTAGGPYFWSAMVSNHKHAALASWVTGWLNLVGNFLATTSINFGGAQVVLAAATLWHEDYVPTAWHTILTFCAFTLLAASVNIFGVRYLNAINVAAMCWISVSIVVLMTVLLGMAKDQRTAGFVFTNYNASASGWPTGWSFFVGLLQGGYVMMGYGMVASLCEEVESPHLHVPRAMVISVVVSGVLGLLYIIPVLFVLPDIGTLLAVTSNQPVGIMFEMITGSKPAAMGLLLLLIGIFVFCTIGATIAASRYTYAFARDGAIPGHRLWSRVNKKLAMPLWATLLNVAVNILLAVIYFGSSAAFNSFTGTATICLSTSYAIPVLISLCRSRNPVKGSTYSLEPFGFIINAVSVTWIFFSIVLFCMPVSLPVTASSMNYSSVIFTGFAVISLVWYVVYGCRNYQGPIAIIEQDHLSGSEVHGSATDSLPKNVNKG</sequence>
<evidence type="ECO:0000256" key="1">
    <source>
        <dbReference type="ARBA" id="ARBA00004141"/>
    </source>
</evidence>
<dbReference type="Proteomes" id="UP000091956">
    <property type="component" value="Unassembled WGS sequence"/>
</dbReference>
<name>A0A1B8GVN1_9PEZI</name>
<feature type="transmembrane region" description="Helical" evidence="6">
    <location>
        <begin position="432"/>
        <end position="453"/>
    </location>
</feature>
<dbReference type="RefSeq" id="XP_018133609.2">
    <property type="nucleotide sequence ID" value="XM_018271710.2"/>
</dbReference>
<evidence type="ECO:0000256" key="4">
    <source>
        <dbReference type="ARBA" id="ARBA00022989"/>
    </source>
</evidence>
<organism evidence="7 8">
    <name type="scientific">Pseudogymnoascus verrucosus</name>
    <dbReference type="NCBI Taxonomy" id="342668"/>
    <lineage>
        <taxon>Eukaryota</taxon>
        <taxon>Fungi</taxon>
        <taxon>Dikarya</taxon>
        <taxon>Ascomycota</taxon>
        <taxon>Pezizomycotina</taxon>
        <taxon>Leotiomycetes</taxon>
        <taxon>Thelebolales</taxon>
        <taxon>Thelebolaceae</taxon>
        <taxon>Pseudogymnoascus</taxon>
    </lineage>
</organism>
<keyword evidence="2" id="KW-0813">Transport</keyword>
<feature type="transmembrane region" description="Helical" evidence="6">
    <location>
        <begin position="404"/>
        <end position="426"/>
    </location>
</feature>
<dbReference type="GO" id="GO:0016020">
    <property type="term" value="C:membrane"/>
    <property type="evidence" value="ECO:0007669"/>
    <property type="project" value="UniProtKB-SubCell"/>
</dbReference>
<accession>A0A1B8GVN1</accession>
<dbReference type="GO" id="GO:0022857">
    <property type="term" value="F:transmembrane transporter activity"/>
    <property type="evidence" value="ECO:0007669"/>
    <property type="project" value="InterPro"/>
</dbReference>
<comment type="subcellular location">
    <subcellularLocation>
        <location evidence="1">Membrane</location>
        <topology evidence="1">Multi-pass membrane protein</topology>
    </subcellularLocation>
</comment>
<evidence type="ECO:0000256" key="6">
    <source>
        <dbReference type="SAM" id="Phobius"/>
    </source>
</evidence>
<dbReference type="GeneID" id="28835585"/>
<reference evidence="8" key="2">
    <citation type="journal article" date="2018" name="Nat. Commun.">
        <title>Extreme sensitivity to ultraviolet light in the fungal pathogen causing white-nose syndrome of bats.</title>
        <authorList>
            <person name="Palmer J.M."/>
            <person name="Drees K.P."/>
            <person name="Foster J.T."/>
            <person name="Lindner D.L."/>
        </authorList>
    </citation>
    <scope>NUCLEOTIDE SEQUENCE [LARGE SCALE GENOMIC DNA]</scope>
    <source>
        <strain evidence="8">UAMH 10579</strain>
    </source>
</reference>
<feature type="transmembrane region" description="Helical" evidence="6">
    <location>
        <begin position="305"/>
        <end position="327"/>
    </location>
</feature>